<dbReference type="RefSeq" id="WP_161141516.1">
    <property type="nucleotide sequence ID" value="NZ_SPKJ01000062.1"/>
</dbReference>
<dbReference type="AlphaFoldDB" id="A0A964WUT7"/>
<gene>
    <name evidence="1" type="ORF">E4O86_15790</name>
</gene>
<dbReference type="EMBL" id="SPKJ01000062">
    <property type="protein sequence ID" value="MYZ49175.1"/>
    <property type="molecule type" value="Genomic_DNA"/>
</dbReference>
<dbReference type="OrthoDB" id="7870314at2"/>
<protein>
    <submittedName>
        <fullName evidence="1">Uncharacterized protein</fullName>
    </submittedName>
</protein>
<proteinExistence type="predicted"/>
<accession>A0A964WUT7</accession>
<comment type="caution">
    <text evidence="1">The sequence shown here is derived from an EMBL/GenBank/DDBJ whole genome shotgun (WGS) entry which is preliminary data.</text>
</comment>
<name>A0A964WUT7_9HYPH</name>
<keyword evidence="2" id="KW-1185">Reference proteome</keyword>
<sequence length="102" mass="11194">MKQRSSLPQIAREAGLGGRYRYWTGRSGRRYLFTRVEDGTNFEGALALLAEGEAIRWLGRADTAPPLRPPGQALFVHLLAGDEAERDRIAQDLVPDGVSDAA</sequence>
<evidence type="ECO:0000313" key="1">
    <source>
        <dbReference type="EMBL" id="MYZ49175.1"/>
    </source>
</evidence>
<reference evidence="1" key="1">
    <citation type="submission" date="2019-03" db="EMBL/GenBank/DDBJ databases">
        <title>Afifella sp. nov., isolated from activated sludge.</title>
        <authorList>
            <person name="Li Q."/>
            <person name="Liu Y."/>
        </authorList>
    </citation>
    <scope>NUCLEOTIDE SEQUENCE</scope>
    <source>
        <strain evidence="1">L72</strain>
    </source>
</reference>
<organism evidence="1 2">
    <name type="scientific">Propylenella binzhouense</name>
    <dbReference type="NCBI Taxonomy" id="2555902"/>
    <lineage>
        <taxon>Bacteria</taxon>
        <taxon>Pseudomonadati</taxon>
        <taxon>Pseudomonadota</taxon>
        <taxon>Alphaproteobacteria</taxon>
        <taxon>Hyphomicrobiales</taxon>
        <taxon>Propylenellaceae</taxon>
        <taxon>Propylenella</taxon>
    </lineage>
</organism>
<dbReference type="Proteomes" id="UP000773614">
    <property type="component" value="Unassembled WGS sequence"/>
</dbReference>
<evidence type="ECO:0000313" key="2">
    <source>
        <dbReference type="Proteomes" id="UP000773614"/>
    </source>
</evidence>